<sequence length="74" mass="9047">MLKAFDRMNKKPTFTLKYLMAKRTFIPAQRKLDVFKSCDTLYDRSGDPVGWRLNSYFWKRPEVKRQLEASKRWR</sequence>
<name>A0AB39AJE8_9CAUD</name>
<protein>
    <submittedName>
        <fullName evidence="1">Uncharacterized protein</fullName>
    </submittedName>
</protein>
<accession>A0AB39AJE8</accession>
<dbReference type="EMBL" id="PP934186">
    <property type="protein sequence ID" value="XDG30843.1"/>
    <property type="molecule type" value="Genomic_DNA"/>
</dbReference>
<evidence type="ECO:0000313" key="1">
    <source>
        <dbReference type="EMBL" id="XDG30843.1"/>
    </source>
</evidence>
<organism evidence="1">
    <name type="scientific">Vibrio phage P018-4</name>
    <dbReference type="NCBI Taxonomy" id="3229728"/>
    <lineage>
        <taxon>Viruses</taxon>
        <taxon>Duplodnaviria</taxon>
        <taxon>Heunggongvirae</taxon>
        <taxon>Uroviricota</taxon>
        <taxon>Caudoviricetes</taxon>
    </lineage>
</organism>
<proteinExistence type="predicted"/>
<reference evidence="1" key="1">
    <citation type="submission" date="2024-06" db="EMBL/GenBank/DDBJ databases">
        <authorList>
            <person name="Yang R."/>
        </authorList>
    </citation>
    <scope>NUCLEOTIDE SEQUENCE</scope>
</reference>